<dbReference type="Proteomes" id="UP000467841">
    <property type="component" value="Unassembled WGS sequence"/>
</dbReference>
<proteinExistence type="predicted"/>
<organism evidence="1 2">
    <name type="scientific">Microthlaspi erraticum</name>
    <dbReference type="NCBI Taxonomy" id="1685480"/>
    <lineage>
        <taxon>Eukaryota</taxon>
        <taxon>Viridiplantae</taxon>
        <taxon>Streptophyta</taxon>
        <taxon>Embryophyta</taxon>
        <taxon>Tracheophyta</taxon>
        <taxon>Spermatophyta</taxon>
        <taxon>Magnoliopsida</taxon>
        <taxon>eudicotyledons</taxon>
        <taxon>Gunneridae</taxon>
        <taxon>Pentapetalae</taxon>
        <taxon>rosids</taxon>
        <taxon>malvids</taxon>
        <taxon>Brassicales</taxon>
        <taxon>Brassicaceae</taxon>
        <taxon>Coluteocarpeae</taxon>
        <taxon>Microthlaspi</taxon>
    </lineage>
</organism>
<keyword evidence="2" id="KW-1185">Reference proteome</keyword>
<name>A0A6D2KPZ2_9BRAS</name>
<sequence>MSRNLSSPSVDFPVRLIDYGIRFPVLDLSPLILSPSLVRERKGLIPMSRNLSSPSLMVSVAFLAKKVLASALLMRHLWDEYK</sequence>
<dbReference type="AlphaFoldDB" id="A0A6D2KPZ2"/>
<gene>
    <name evidence="1" type="ORF">MERR_LOCUS41255</name>
</gene>
<protein>
    <submittedName>
        <fullName evidence="1">Uncharacterized protein</fullName>
    </submittedName>
</protein>
<accession>A0A6D2KPZ2</accession>
<evidence type="ECO:0000313" key="1">
    <source>
        <dbReference type="EMBL" id="CAA7054019.1"/>
    </source>
</evidence>
<reference evidence="1" key="1">
    <citation type="submission" date="2020-01" db="EMBL/GenBank/DDBJ databases">
        <authorList>
            <person name="Mishra B."/>
        </authorList>
    </citation>
    <scope>NUCLEOTIDE SEQUENCE [LARGE SCALE GENOMIC DNA]</scope>
</reference>
<evidence type="ECO:0000313" key="2">
    <source>
        <dbReference type="Proteomes" id="UP000467841"/>
    </source>
</evidence>
<dbReference type="EMBL" id="CACVBM020001559">
    <property type="protein sequence ID" value="CAA7054019.1"/>
    <property type="molecule type" value="Genomic_DNA"/>
</dbReference>
<comment type="caution">
    <text evidence="1">The sequence shown here is derived from an EMBL/GenBank/DDBJ whole genome shotgun (WGS) entry which is preliminary data.</text>
</comment>